<name>A0A532UXQ1_UNCL8</name>
<comment type="caution">
    <text evidence="2">The sequence shown here is derived from an EMBL/GenBank/DDBJ whole genome shotgun (WGS) entry which is preliminary data.</text>
</comment>
<keyword evidence="1" id="KW-0472">Membrane</keyword>
<evidence type="ECO:0000313" key="3">
    <source>
        <dbReference type="Proteomes" id="UP000319619"/>
    </source>
</evidence>
<evidence type="ECO:0000256" key="1">
    <source>
        <dbReference type="SAM" id="Phobius"/>
    </source>
</evidence>
<feature type="transmembrane region" description="Helical" evidence="1">
    <location>
        <begin position="6"/>
        <end position="28"/>
    </location>
</feature>
<dbReference type="AlphaFoldDB" id="A0A532UXQ1"/>
<evidence type="ECO:0000313" key="2">
    <source>
        <dbReference type="EMBL" id="TKJ39728.1"/>
    </source>
</evidence>
<keyword evidence="1" id="KW-1133">Transmembrane helix</keyword>
<sequence length="137" mass="13976">MGQQQLLLIVLSVIIVGIAVIVGINMFADQAASSNLDAVTADLINLASRAQQHFRRPTAMGGGGGTFTLLSADAAGMAYLTSQPTNENGAYTITSAGNGTSVSVKGIGSEDGDKDGTNCTATIQVWSDSIAVVISNR</sequence>
<keyword evidence="1" id="KW-0812">Transmembrane</keyword>
<dbReference type="Proteomes" id="UP000319619">
    <property type="component" value="Unassembled WGS sequence"/>
</dbReference>
<organism evidence="2 3">
    <name type="scientific">candidate division LCP-89 bacterium B3_LCP</name>
    <dbReference type="NCBI Taxonomy" id="2012998"/>
    <lineage>
        <taxon>Bacteria</taxon>
        <taxon>Pseudomonadati</taxon>
        <taxon>Bacteria division LCP-89</taxon>
    </lineage>
</organism>
<accession>A0A532UXQ1</accession>
<evidence type="ECO:0008006" key="4">
    <source>
        <dbReference type="Google" id="ProtNLM"/>
    </source>
</evidence>
<protein>
    <recommendedName>
        <fullName evidence="4">Type 4 secretion system PilS N-terminal domain-containing protein</fullName>
    </recommendedName>
</protein>
<proteinExistence type="predicted"/>
<gene>
    <name evidence="2" type="ORF">CEE37_10640</name>
</gene>
<reference evidence="2 3" key="1">
    <citation type="submission" date="2017-06" db="EMBL/GenBank/DDBJ databases">
        <title>Novel microbial phyla capable of carbon fixation and sulfur reduction in deep-sea sediments.</title>
        <authorList>
            <person name="Huang J."/>
            <person name="Baker B."/>
            <person name="Wang Y."/>
        </authorList>
    </citation>
    <scope>NUCLEOTIDE SEQUENCE [LARGE SCALE GENOMIC DNA]</scope>
    <source>
        <strain evidence="2">B3_LCP</strain>
    </source>
</reference>
<dbReference type="EMBL" id="NJBN01000007">
    <property type="protein sequence ID" value="TKJ39728.1"/>
    <property type="molecule type" value="Genomic_DNA"/>
</dbReference>